<reference evidence="2 3" key="1">
    <citation type="submission" date="2024-09" db="EMBL/GenBank/DDBJ databases">
        <title>Floridaenema gen nov. (Aerosakkonemataceae, Aerosakkonematales ord. nov., Cyanobacteria) from benthic tropical and subtropical fresh waters, with the description of four new species.</title>
        <authorList>
            <person name="Moretto J.A."/>
            <person name="Berthold D.E."/>
            <person name="Lefler F.W."/>
            <person name="Huang I.-S."/>
            <person name="Laughinghouse H. IV."/>
        </authorList>
    </citation>
    <scope>NUCLEOTIDE SEQUENCE [LARGE SCALE GENOMIC DNA]</scope>
    <source>
        <strain evidence="2 3">BLCC-F154</strain>
    </source>
</reference>
<dbReference type="PIRSF" id="PIRSF004681">
    <property type="entry name" value="UCP004681"/>
    <property type="match status" value="1"/>
</dbReference>
<proteinExistence type="inferred from homology"/>
<dbReference type="PANTHER" id="PTHR30615:SF8">
    <property type="entry name" value="UPF0047 PROTEIN C4A8.02C"/>
    <property type="match status" value="1"/>
</dbReference>
<dbReference type="Pfam" id="PF01894">
    <property type="entry name" value="YjbQ"/>
    <property type="match status" value="1"/>
</dbReference>
<organism evidence="2 3">
    <name type="scientific">Floridaenema fluviatile BLCC-F154</name>
    <dbReference type="NCBI Taxonomy" id="3153640"/>
    <lineage>
        <taxon>Bacteria</taxon>
        <taxon>Bacillati</taxon>
        <taxon>Cyanobacteriota</taxon>
        <taxon>Cyanophyceae</taxon>
        <taxon>Oscillatoriophycideae</taxon>
        <taxon>Aerosakkonematales</taxon>
        <taxon>Aerosakkonemataceae</taxon>
        <taxon>Floridanema</taxon>
        <taxon>Floridanema fluviatile</taxon>
    </lineage>
</organism>
<dbReference type="Proteomes" id="UP001576776">
    <property type="component" value="Unassembled WGS sequence"/>
</dbReference>
<keyword evidence="3" id="KW-1185">Reference proteome</keyword>
<evidence type="ECO:0000313" key="3">
    <source>
        <dbReference type="Proteomes" id="UP001576776"/>
    </source>
</evidence>
<dbReference type="PANTHER" id="PTHR30615">
    <property type="entry name" value="UNCHARACTERIZED PROTEIN YJBQ-RELATED"/>
    <property type="match status" value="1"/>
</dbReference>
<dbReference type="SUPFAM" id="SSF111038">
    <property type="entry name" value="YjbQ-like"/>
    <property type="match status" value="1"/>
</dbReference>
<dbReference type="RefSeq" id="WP_413256088.1">
    <property type="nucleotide sequence ID" value="NZ_JBHFNS010000019.1"/>
</dbReference>
<dbReference type="InterPro" id="IPR035917">
    <property type="entry name" value="YjbQ-like_sf"/>
</dbReference>
<dbReference type="NCBIfam" id="TIGR00149">
    <property type="entry name" value="TIGR00149_YjbQ"/>
    <property type="match status" value="1"/>
</dbReference>
<name>A0ABV4Y7Q5_9CYAN</name>
<dbReference type="Gene3D" id="2.60.120.460">
    <property type="entry name" value="YjbQ-like"/>
    <property type="match status" value="1"/>
</dbReference>
<accession>A0ABV4Y7Q5</accession>
<gene>
    <name evidence="2" type="ORF">ACE1B6_04725</name>
</gene>
<evidence type="ECO:0000256" key="1">
    <source>
        <dbReference type="ARBA" id="ARBA00005534"/>
    </source>
</evidence>
<dbReference type="PROSITE" id="PS01314">
    <property type="entry name" value="UPF0047"/>
    <property type="match status" value="1"/>
</dbReference>
<evidence type="ECO:0000313" key="2">
    <source>
        <dbReference type="EMBL" id="MFB2934561.1"/>
    </source>
</evidence>
<dbReference type="EMBL" id="JBHFNS010000019">
    <property type="protein sequence ID" value="MFB2934561.1"/>
    <property type="molecule type" value="Genomic_DNA"/>
</dbReference>
<comment type="similarity">
    <text evidence="1">Belongs to the UPF0047 family.</text>
</comment>
<comment type="caution">
    <text evidence="2">The sequence shown here is derived from an EMBL/GenBank/DDBJ whole genome shotgun (WGS) entry which is preliminary data.</text>
</comment>
<dbReference type="InterPro" id="IPR001602">
    <property type="entry name" value="UPF0047_YjbQ-like"/>
</dbReference>
<protein>
    <submittedName>
        <fullName evidence="2">Secondary thiamine-phosphate synthase enzyme YjbQ</fullName>
    </submittedName>
</protein>
<sequence>MVHQEQINISTKGNGDMHDLTEKVNQVVKNSGIQQGMVNVFNVGSTGAIGAIEFEPGLQRDLPEILNKLIPPSRDYFHEQTWHDGNGHSHLQATWLGPSLTVPIANGKLILGTWQQIFHLDCDNKARQRKVMVTVYGE</sequence>